<sequence>PLWSCQEISFLRPDLSYNRIQSLIAFVELSETFDQSLLLLTAYLTPTFPLL</sequence>
<gene>
    <name evidence="1" type="ORF">FKW44_017587</name>
</gene>
<accession>A0A7T8GT59</accession>
<dbReference type="AlphaFoldDB" id="A0A7T8GT59"/>
<proteinExistence type="predicted"/>
<dbReference type="Proteomes" id="UP000595437">
    <property type="component" value="Chromosome 12"/>
</dbReference>
<feature type="non-terminal residue" evidence="1">
    <location>
        <position position="1"/>
    </location>
</feature>
<dbReference type="EMBL" id="CP045901">
    <property type="protein sequence ID" value="QQP37354.1"/>
    <property type="molecule type" value="Genomic_DNA"/>
</dbReference>
<evidence type="ECO:0000313" key="1">
    <source>
        <dbReference type="EMBL" id="QQP37354.1"/>
    </source>
</evidence>
<evidence type="ECO:0000313" key="2">
    <source>
        <dbReference type="Proteomes" id="UP000595437"/>
    </source>
</evidence>
<protein>
    <submittedName>
        <fullName evidence="1">Uncharacterized protein</fullName>
    </submittedName>
</protein>
<reference evidence="2" key="1">
    <citation type="submission" date="2021-01" db="EMBL/GenBank/DDBJ databases">
        <title>Caligus Genome Assembly.</title>
        <authorList>
            <person name="Gallardo-Escarate C."/>
        </authorList>
    </citation>
    <scope>NUCLEOTIDE SEQUENCE [LARGE SCALE GENOMIC DNA]</scope>
</reference>
<name>A0A7T8GT59_CALRO</name>
<organism evidence="1 2">
    <name type="scientific">Caligus rogercresseyi</name>
    <name type="common">Sea louse</name>
    <dbReference type="NCBI Taxonomy" id="217165"/>
    <lineage>
        <taxon>Eukaryota</taxon>
        <taxon>Metazoa</taxon>
        <taxon>Ecdysozoa</taxon>
        <taxon>Arthropoda</taxon>
        <taxon>Crustacea</taxon>
        <taxon>Multicrustacea</taxon>
        <taxon>Hexanauplia</taxon>
        <taxon>Copepoda</taxon>
        <taxon>Siphonostomatoida</taxon>
        <taxon>Caligidae</taxon>
        <taxon>Caligus</taxon>
    </lineage>
</organism>
<keyword evidence="2" id="KW-1185">Reference proteome</keyword>